<protein>
    <submittedName>
        <fullName evidence="4">Phytochrome-like protein cph2</fullName>
    </submittedName>
</protein>
<dbReference type="PROSITE" id="PS50887">
    <property type="entry name" value="GGDEF"/>
    <property type="match status" value="1"/>
</dbReference>
<feature type="domain" description="PAS" evidence="1">
    <location>
        <begin position="215"/>
        <end position="292"/>
    </location>
</feature>
<accession>A0A1J5QFF5</accession>
<dbReference type="Gene3D" id="3.30.70.270">
    <property type="match status" value="1"/>
</dbReference>
<feature type="domain" description="GGDEF" evidence="3">
    <location>
        <begin position="374"/>
        <end position="506"/>
    </location>
</feature>
<dbReference type="SMART" id="SM00052">
    <property type="entry name" value="EAL"/>
    <property type="match status" value="1"/>
</dbReference>
<evidence type="ECO:0000313" key="4">
    <source>
        <dbReference type="EMBL" id="OIQ78711.1"/>
    </source>
</evidence>
<name>A0A1J5QFF5_9ZZZZ</name>
<dbReference type="Gene3D" id="3.30.450.20">
    <property type="entry name" value="PAS domain"/>
    <property type="match status" value="1"/>
</dbReference>
<dbReference type="SUPFAM" id="SSF141868">
    <property type="entry name" value="EAL domain-like"/>
    <property type="match status" value="1"/>
</dbReference>
<gene>
    <name evidence="4" type="primary">cph2_76</name>
    <name evidence="4" type="ORF">GALL_395810</name>
</gene>
<dbReference type="InterPro" id="IPR035919">
    <property type="entry name" value="EAL_sf"/>
</dbReference>
<dbReference type="CDD" id="cd01949">
    <property type="entry name" value="GGDEF"/>
    <property type="match status" value="1"/>
</dbReference>
<organism evidence="4">
    <name type="scientific">mine drainage metagenome</name>
    <dbReference type="NCBI Taxonomy" id="410659"/>
    <lineage>
        <taxon>unclassified sequences</taxon>
        <taxon>metagenomes</taxon>
        <taxon>ecological metagenomes</taxon>
    </lineage>
</organism>
<dbReference type="InterPro" id="IPR052155">
    <property type="entry name" value="Biofilm_reg_signaling"/>
</dbReference>
<evidence type="ECO:0000259" key="3">
    <source>
        <dbReference type="PROSITE" id="PS50887"/>
    </source>
</evidence>
<dbReference type="InterPro" id="IPR001633">
    <property type="entry name" value="EAL_dom"/>
</dbReference>
<dbReference type="InterPro" id="IPR029787">
    <property type="entry name" value="Nucleotide_cyclase"/>
</dbReference>
<dbReference type="Pfam" id="PF13188">
    <property type="entry name" value="PAS_8"/>
    <property type="match status" value="1"/>
</dbReference>
<dbReference type="InterPro" id="IPR000160">
    <property type="entry name" value="GGDEF_dom"/>
</dbReference>
<dbReference type="PANTHER" id="PTHR44757:SF2">
    <property type="entry name" value="BIOFILM ARCHITECTURE MAINTENANCE PROTEIN MBAA"/>
    <property type="match status" value="1"/>
</dbReference>
<dbReference type="SUPFAM" id="SSF55073">
    <property type="entry name" value="Nucleotide cyclase"/>
    <property type="match status" value="1"/>
</dbReference>
<dbReference type="InterPro" id="IPR043128">
    <property type="entry name" value="Rev_trsase/Diguanyl_cyclase"/>
</dbReference>
<dbReference type="InterPro" id="IPR000014">
    <property type="entry name" value="PAS"/>
</dbReference>
<dbReference type="SUPFAM" id="SSF55785">
    <property type="entry name" value="PYP-like sensor domain (PAS domain)"/>
    <property type="match status" value="1"/>
</dbReference>
<dbReference type="EMBL" id="MLJW01001350">
    <property type="protein sequence ID" value="OIQ78711.1"/>
    <property type="molecule type" value="Genomic_DNA"/>
</dbReference>
<feature type="domain" description="EAL" evidence="2">
    <location>
        <begin position="515"/>
        <end position="768"/>
    </location>
</feature>
<dbReference type="Pfam" id="PF00563">
    <property type="entry name" value="EAL"/>
    <property type="match status" value="1"/>
</dbReference>
<dbReference type="PROSITE" id="PS50883">
    <property type="entry name" value="EAL"/>
    <property type="match status" value="1"/>
</dbReference>
<dbReference type="CDD" id="cd00130">
    <property type="entry name" value="PAS"/>
    <property type="match status" value="1"/>
</dbReference>
<evidence type="ECO:0000259" key="2">
    <source>
        <dbReference type="PROSITE" id="PS50883"/>
    </source>
</evidence>
<dbReference type="Pfam" id="PF00990">
    <property type="entry name" value="GGDEF"/>
    <property type="match status" value="1"/>
</dbReference>
<evidence type="ECO:0000259" key="1">
    <source>
        <dbReference type="PROSITE" id="PS50112"/>
    </source>
</evidence>
<dbReference type="CDD" id="cd01948">
    <property type="entry name" value="EAL"/>
    <property type="match status" value="1"/>
</dbReference>
<dbReference type="Gene3D" id="3.20.20.450">
    <property type="entry name" value="EAL domain"/>
    <property type="match status" value="1"/>
</dbReference>
<sequence length="799" mass="86445">MTPLVPGSRRRSALVAAWPRMLGRRLGVAALLFLGFVAPVVVTLVLTHLGEQGIRVERDLQSVVTELHVQDGWEWRVISGRENARAGQGPINASRTRLDALLARATDEGLPADAAERVRAAIHTYQVAVDQELRLLAVGKWDAAATFDASDVVPAFEEAQTVLAAEGSLVAVHTARALQYSNAGPAVMLLAIVTVSVVQGRRRRISVQHEAEQAGEVRYRTLIDQSSDLVLVTDRNGRCVFLSPSAERFLSTPEGVGAGESPQAVPFDLLSVVDPQDRARVAARLHAVTPERGADLELRLIGGHGTRRFAASVQDLEANPSVGGLVLTARDVTDKLLMLGELEHRALHDPLTGLPNRTLLTDRMDQALIADHGVGTALVLLDLDRFREINDTFGHHHGDEVLRQVGPRLAQVVGPDATVSRITGDEFAVLLPRTTDLTAAISAAAALRATLEIPFLVDGAVLDLEASAGVVISGLHGTDASTLLQRADIAMYVAKTDARGVFVYDPELDARIPSKVSLLGDLRRALEHDELVLHYQPKVSVRTGAVVGVEALVRWEHPIRGMVAPDDFIPLAEHTGLIGPLTRRVLDLALTQARIWSDAGRPLVVSVNLSARNLVDDVLIGQVVGLLAEHGVRPELLELEVTETAIMTEPGTARQLLEALSRLGIRISIDDFGVGYTSIGQITSLPVDELKIDRSFVTTMDVDPDDELIVRSIVELGHNLDLTIVAEGVETEEVLTALSAVGCDVAQGYYLSRPLPVAAMDAWLDAHVANPIWIHEPPPLRVVPRPRRYGDRQEARRPD</sequence>
<dbReference type="AlphaFoldDB" id="A0A1J5QFF5"/>
<reference evidence="4" key="1">
    <citation type="submission" date="2016-10" db="EMBL/GenBank/DDBJ databases">
        <title>Sequence of Gallionella enrichment culture.</title>
        <authorList>
            <person name="Poehlein A."/>
            <person name="Muehling M."/>
            <person name="Daniel R."/>
        </authorList>
    </citation>
    <scope>NUCLEOTIDE SEQUENCE</scope>
</reference>
<dbReference type="PROSITE" id="PS50112">
    <property type="entry name" value="PAS"/>
    <property type="match status" value="1"/>
</dbReference>
<proteinExistence type="predicted"/>
<dbReference type="InterPro" id="IPR035965">
    <property type="entry name" value="PAS-like_dom_sf"/>
</dbReference>
<dbReference type="PANTHER" id="PTHR44757">
    <property type="entry name" value="DIGUANYLATE CYCLASE DGCP"/>
    <property type="match status" value="1"/>
</dbReference>
<dbReference type="SMART" id="SM00267">
    <property type="entry name" value="GGDEF"/>
    <property type="match status" value="1"/>
</dbReference>
<dbReference type="NCBIfam" id="TIGR00254">
    <property type="entry name" value="GGDEF"/>
    <property type="match status" value="1"/>
</dbReference>
<dbReference type="FunFam" id="3.20.20.450:FF:000001">
    <property type="entry name" value="Cyclic di-GMP phosphodiesterase yahA"/>
    <property type="match status" value="1"/>
</dbReference>
<comment type="caution">
    <text evidence="4">The sequence shown here is derived from an EMBL/GenBank/DDBJ whole genome shotgun (WGS) entry which is preliminary data.</text>
</comment>